<organism evidence="3 4">
    <name type="scientific">Allacma fusca</name>
    <dbReference type="NCBI Taxonomy" id="39272"/>
    <lineage>
        <taxon>Eukaryota</taxon>
        <taxon>Metazoa</taxon>
        <taxon>Ecdysozoa</taxon>
        <taxon>Arthropoda</taxon>
        <taxon>Hexapoda</taxon>
        <taxon>Collembola</taxon>
        <taxon>Symphypleona</taxon>
        <taxon>Sminthuridae</taxon>
        <taxon>Allacma</taxon>
    </lineage>
</organism>
<dbReference type="FunFam" id="3.40.50.720:FF:000084">
    <property type="entry name" value="Short-chain dehydrogenase reductase"/>
    <property type="match status" value="2"/>
</dbReference>
<dbReference type="PANTHER" id="PTHR44252:SF3">
    <property type="entry name" value="D-ERYTHRULOSE REDUCTASE-RELATED"/>
    <property type="match status" value="1"/>
</dbReference>
<dbReference type="Proteomes" id="UP000708208">
    <property type="component" value="Unassembled WGS sequence"/>
</dbReference>
<comment type="caution">
    <text evidence="3">The sequence shown here is derived from an EMBL/GenBank/DDBJ whole genome shotgun (WGS) entry which is preliminary data.</text>
</comment>
<sequence>MSHIISKLNGWQKSLLMSEEKFLSVNKANLSDTVMVSFCRAEAPDKSTLLSPYFCTHLNNSCKETCGKPEQKALAMSYESKFKGKSAIVTGAGRGIGREIAAKLGALGVTVYAVARSPGTLSTLETECPNVKAVAVDLGNWESTRAAIEKIPAVDYLVNNAGISITANFLDTKQQDIDAIYEVNLKAVINVSQVVAKKMIAAGKSGSIVNVSSVGGLRAFPSVCAYSTLKAALDHLTKCMAIELGPQKIRVNAINPGPVMTDMFKAFQAETSSSTDDGVVAAVNARIPSVQKVNQLEEVVATVVFVLSDAAPMIVGSSITLDGDQKSIAMAYESNFKGKSAIVTGAGRGIGRAIVSKLHAIGANVFAVARNPANLSSLETECPGIRTIAVDLGNWKATREAMEGLPAVDYLVNNAGILSAANFLDVTQQDFDSIYEVNLKAVVNVSQVVAKKMIAAGKSGSIVNVSSVCGLKGFPSVCAYSTLKASLDQLTRIMAIELAPLKIRVNGVNPGAVMTDMFKEFQQGTSTDEVVVAAGIARIPSPQKINKVEEVTATVLFLLSDAAPMIVGSSIALDGGFCVG</sequence>
<keyword evidence="4" id="KW-1185">Reference proteome</keyword>
<dbReference type="PANTHER" id="PTHR44252">
    <property type="entry name" value="D-ERYTHRULOSE REDUCTASE"/>
    <property type="match status" value="1"/>
</dbReference>
<dbReference type="GO" id="GO:0004090">
    <property type="term" value="F:carbonyl reductase (NADPH) activity"/>
    <property type="evidence" value="ECO:0007669"/>
    <property type="project" value="TreeGrafter"/>
</dbReference>
<proteinExistence type="inferred from homology"/>
<evidence type="ECO:0000313" key="4">
    <source>
        <dbReference type="Proteomes" id="UP000708208"/>
    </source>
</evidence>
<dbReference type="GO" id="GO:0050038">
    <property type="term" value="F:L-xylulose reductase (NADPH) activity"/>
    <property type="evidence" value="ECO:0007669"/>
    <property type="project" value="TreeGrafter"/>
</dbReference>
<dbReference type="GO" id="GO:0005997">
    <property type="term" value="P:xylulose metabolic process"/>
    <property type="evidence" value="ECO:0007669"/>
    <property type="project" value="TreeGrafter"/>
</dbReference>
<accession>A0A8J2P3P1</accession>
<dbReference type="GO" id="GO:0006006">
    <property type="term" value="P:glucose metabolic process"/>
    <property type="evidence" value="ECO:0007669"/>
    <property type="project" value="TreeGrafter"/>
</dbReference>
<dbReference type="AlphaFoldDB" id="A0A8J2P3P1"/>
<dbReference type="EMBL" id="CAJVCH010200256">
    <property type="protein sequence ID" value="CAG7730775.1"/>
    <property type="molecule type" value="Genomic_DNA"/>
</dbReference>
<keyword evidence="2" id="KW-0521">NADP</keyword>
<dbReference type="InterPro" id="IPR051737">
    <property type="entry name" value="L-xylulose/Carbonyl_redctase"/>
</dbReference>
<evidence type="ECO:0000313" key="3">
    <source>
        <dbReference type="EMBL" id="CAG7730775.1"/>
    </source>
</evidence>
<comment type="similarity">
    <text evidence="1">Belongs to the short-chain dehydrogenases/reductases (SDR) family.</text>
</comment>
<evidence type="ECO:0008006" key="5">
    <source>
        <dbReference type="Google" id="ProtNLM"/>
    </source>
</evidence>
<reference evidence="3" key="1">
    <citation type="submission" date="2021-06" db="EMBL/GenBank/DDBJ databases">
        <authorList>
            <person name="Hodson N. C."/>
            <person name="Mongue J. A."/>
            <person name="Jaron S. K."/>
        </authorList>
    </citation>
    <scope>NUCLEOTIDE SEQUENCE</scope>
</reference>
<evidence type="ECO:0000256" key="1">
    <source>
        <dbReference type="ARBA" id="ARBA00006484"/>
    </source>
</evidence>
<protein>
    <recommendedName>
        <fullName evidence="5">L-xylulose reductase</fullName>
    </recommendedName>
</protein>
<evidence type="ECO:0000256" key="2">
    <source>
        <dbReference type="ARBA" id="ARBA00022857"/>
    </source>
</evidence>
<dbReference type="InterPro" id="IPR002347">
    <property type="entry name" value="SDR_fam"/>
</dbReference>
<gene>
    <name evidence="3" type="ORF">AFUS01_LOCUS19395</name>
</gene>
<dbReference type="OrthoDB" id="1393670at2759"/>
<name>A0A8J2P3P1_9HEXA</name>
<dbReference type="Pfam" id="PF00106">
    <property type="entry name" value="adh_short"/>
    <property type="match status" value="2"/>
</dbReference>